<feature type="compositionally biased region" description="Basic and acidic residues" evidence="8">
    <location>
        <begin position="285"/>
        <end position="301"/>
    </location>
</feature>
<evidence type="ECO:0000256" key="7">
    <source>
        <dbReference type="ARBA" id="ARBA00022840"/>
    </source>
</evidence>
<evidence type="ECO:0000313" key="10">
    <source>
        <dbReference type="EMBL" id="GJS75306.1"/>
    </source>
</evidence>
<protein>
    <recommendedName>
        <fullName evidence="2">[RNA-polymerase]-subunit kinase</fullName>
        <ecNumber evidence="2">2.7.11.23</ecNumber>
    </recommendedName>
</protein>
<dbReference type="SUPFAM" id="SSF56112">
    <property type="entry name" value="Protein kinase-like (PK-like)"/>
    <property type="match status" value="1"/>
</dbReference>
<dbReference type="EC" id="2.7.11.23" evidence="2"/>
<dbReference type="PROSITE" id="PS50011">
    <property type="entry name" value="PROTEIN_KINASE_DOM"/>
    <property type="match status" value="1"/>
</dbReference>
<comment type="caution">
    <text evidence="10">The sequence shown here is derived from an EMBL/GenBank/DDBJ whole genome shotgun (WGS) entry which is preliminary data.</text>
</comment>
<evidence type="ECO:0000256" key="3">
    <source>
        <dbReference type="ARBA" id="ARBA00022527"/>
    </source>
</evidence>
<evidence type="ECO:0000256" key="1">
    <source>
        <dbReference type="ARBA" id="ARBA00006485"/>
    </source>
</evidence>
<accession>A0ABQ4YD65</accession>
<dbReference type="InterPro" id="IPR000719">
    <property type="entry name" value="Prot_kinase_dom"/>
</dbReference>
<keyword evidence="3" id="KW-0723">Serine/threonine-protein kinase</keyword>
<dbReference type="EMBL" id="BQNB010010294">
    <property type="protein sequence ID" value="GJS75306.1"/>
    <property type="molecule type" value="Genomic_DNA"/>
</dbReference>
<comment type="similarity">
    <text evidence="1">Belongs to the protein kinase superfamily. CMGC Ser/Thr protein kinase family. CDC2/CDKX subfamily.</text>
</comment>
<proteinExistence type="inferred from homology"/>
<evidence type="ECO:0000256" key="8">
    <source>
        <dbReference type="SAM" id="MobiDB-lite"/>
    </source>
</evidence>
<dbReference type="Gene3D" id="3.30.200.20">
    <property type="entry name" value="Phosphorylase Kinase, domain 1"/>
    <property type="match status" value="1"/>
</dbReference>
<evidence type="ECO:0000256" key="2">
    <source>
        <dbReference type="ARBA" id="ARBA00012409"/>
    </source>
</evidence>
<evidence type="ECO:0000256" key="4">
    <source>
        <dbReference type="ARBA" id="ARBA00022679"/>
    </source>
</evidence>
<evidence type="ECO:0000256" key="6">
    <source>
        <dbReference type="ARBA" id="ARBA00022777"/>
    </source>
</evidence>
<dbReference type="InterPro" id="IPR011009">
    <property type="entry name" value="Kinase-like_dom_sf"/>
</dbReference>
<gene>
    <name evidence="10" type="ORF">Tco_0725187</name>
</gene>
<evidence type="ECO:0000256" key="5">
    <source>
        <dbReference type="ARBA" id="ARBA00022741"/>
    </source>
</evidence>
<feature type="region of interest" description="Disordered" evidence="8">
    <location>
        <begin position="241"/>
        <end position="302"/>
    </location>
</feature>
<keyword evidence="7" id="KW-0067">ATP-binding</keyword>
<feature type="domain" description="Protein kinase" evidence="9">
    <location>
        <begin position="1"/>
        <end position="226"/>
    </location>
</feature>
<reference evidence="10" key="1">
    <citation type="journal article" date="2022" name="Int. J. Mol. Sci.">
        <title>Draft Genome of Tanacetum Coccineum: Genomic Comparison of Closely Related Tanacetum-Family Plants.</title>
        <authorList>
            <person name="Yamashiro T."/>
            <person name="Shiraishi A."/>
            <person name="Nakayama K."/>
            <person name="Satake H."/>
        </authorList>
    </citation>
    <scope>NUCLEOTIDE SEQUENCE</scope>
</reference>
<organism evidence="10 11">
    <name type="scientific">Tanacetum coccineum</name>
    <dbReference type="NCBI Taxonomy" id="301880"/>
    <lineage>
        <taxon>Eukaryota</taxon>
        <taxon>Viridiplantae</taxon>
        <taxon>Streptophyta</taxon>
        <taxon>Embryophyta</taxon>
        <taxon>Tracheophyta</taxon>
        <taxon>Spermatophyta</taxon>
        <taxon>Magnoliopsida</taxon>
        <taxon>eudicotyledons</taxon>
        <taxon>Gunneridae</taxon>
        <taxon>Pentapetalae</taxon>
        <taxon>asterids</taxon>
        <taxon>campanulids</taxon>
        <taxon>Asterales</taxon>
        <taxon>Asteraceae</taxon>
        <taxon>Asteroideae</taxon>
        <taxon>Anthemideae</taxon>
        <taxon>Anthemidinae</taxon>
        <taxon>Tanacetum</taxon>
    </lineage>
</organism>
<dbReference type="PANTHER" id="PTHR24056">
    <property type="entry name" value="CELL DIVISION PROTEIN KINASE"/>
    <property type="match status" value="1"/>
</dbReference>
<keyword evidence="5" id="KW-0547">Nucleotide-binding</keyword>
<keyword evidence="11" id="KW-1185">Reference proteome</keyword>
<reference evidence="10" key="2">
    <citation type="submission" date="2022-01" db="EMBL/GenBank/DDBJ databases">
        <authorList>
            <person name="Yamashiro T."/>
            <person name="Shiraishi A."/>
            <person name="Satake H."/>
            <person name="Nakayama K."/>
        </authorList>
    </citation>
    <scope>NUCLEOTIDE SEQUENCE</scope>
</reference>
<sequence>MDPNIIELIDCFPHKGNLHLVFEFMETDLEAIIWDRNIVLSPTDIKSYIQMTLKGLAVCHKKWVLHRDMKPNNLLTGPCRQLKLADFGLARIFGSPDRRFTHQVFARWYRAPELLFGAKQYGPGVDVWTAACIFAELLLRRPFLQGASDIDQLGKIFAAFGTPKPSQWPDMIYLPDYVEYQFVPGQTLRTLFPMASDDALDLLSKMFAYDPKARISAQQALEHRLPREGEHFLTQMYTVSPSTSHPGLLPTEPALLPQPPPKKDSKPSEFGPTVLSPNSRKTRRVMPEKGDDHGIGNERSRPAPMSLDFLVFDHKPPYSIDHQPQSIQEDLNQQRMNDVHNEWIDNDMTELRNELKRMQSLFGIFREQVANLSTHTSEPSRRFNSICYDDDDDEESTIPLNEIISQLPSSIAITPVLPTMEPEDSLIMGDENLSTIPEKELDKFIKSRGNFVTFSNHLFDSNDDFTSSDDESLPEEHVLEENFKIYSNPLFEFDDKYISSDVNPLFNEVLQDIESKESYVSNLDDQALLVTHLSDANEDECFDPGGDIDEIDADVSMDIEDGYHDSKGDIIYLEKIPSGEIKVHIEVLSVLWGNRLPIPDGSLPLSSEDDEAISQTNTEGDAINFNEVSSFPDDEFLKPRNRDTMCIANTEHFPYVPAFDRLFTNNHIIPSITPTRLVSPTLVEPPMFTNEDDVPVMNEVDHPELADDLYLANLLEDTRVEPISDAQPSP</sequence>
<dbReference type="InterPro" id="IPR050108">
    <property type="entry name" value="CDK"/>
</dbReference>
<evidence type="ECO:0000259" key="9">
    <source>
        <dbReference type="PROSITE" id="PS50011"/>
    </source>
</evidence>
<dbReference type="Proteomes" id="UP001151760">
    <property type="component" value="Unassembled WGS sequence"/>
</dbReference>
<keyword evidence="6" id="KW-0418">Kinase</keyword>
<keyword evidence="4" id="KW-0808">Transferase</keyword>
<evidence type="ECO:0000313" key="11">
    <source>
        <dbReference type="Proteomes" id="UP001151760"/>
    </source>
</evidence>
<name>A0ABQ4YD65_9ASTR</name>
<dbReference type="PROSITE" id="PS00108">
    <property type="entry name" value="PROTEIN_KINASE_ST"/>
    <property type="match status" value="1"/>
</dbReference>
<dbReference type="PANTHER" id="PTHR24056:SF0">
    <property type="entry name" value="CYCLIN-DEPENDENT KINASE 7"/>
    <property type="match status" value="1"/>
</dbReference>
<dbReference type="SMART" id="SM00220">
    <property type="entry name" value="S_TKc"/>
    <property type="match status" value="1"/>
</dbReference>
<dbReference type="InterPro" id="IPR008271">
    <property type="entry name" value="Ser/Thr_kinase_AS"/>
</dbReference>
<dbReference type="Pfam" id="PF00069">
    <property type="entry name" value="Pkinase"/>
    <property type="match status" value="1"/>
</dbReference>
<dbReference type="Gene3D" id="1.10.510.10">
    <property type="entry name" value="Transferase(Phosphotransferase) domain 1"/>
    <property type="match status" value="1"/>
</dbReference>